<name>A0A7S3GE32_9EUKA</name>
<evidence type="ECO:0000256" key="10">
    <source>
        <dbReference type="ARBA" id="ARBA00023128"/>
    </source>
</evidence>
<evidence type="ECO:0000256" key="6">
    <source>
        <dbReference type="ARBA" id="ARBA00022964"/>
    </source>
</evidence>
<keyword evidence="8" id="KW-0560">Oxidoreductase</keyword>
<organism evidence="16">
    <name type="scientific">Palpitomonas bilix</name>
    <dbReference type="NCBI Taxonomy" id="652834"/>
    <lineage>
        <taxon>Eukaryota</taxon>
        <taxon>Eukaryota incertae sedis</taxon>
    </lineage>
</organism>
<evidence type="ECO:0000256" key="7">
    <source>
        <dbReference type="ARBA" id="ARBA00022990"/>
    </source>
</evidence>
<dbReference type="FunFam" id="3.60.15.10:FF:000013">
    <property type="entry name" value="Persulfide dioxygenase ETHE1, mitochondrial"/>
    <property type="match status" value="1"/>
</dbReference>
<evidence type="ECO:0000256" key="11">
    <source>
        <dbReference type="ARBA" id="ARBA00050990"/>
    </source>
</evidence>
<feature type="region of interest" description="Disordered" evidence="14">
    <location>
        <begin position="1"/>
        <end position="46"/>
    </location>
</feature>
<evidence type="ECO:0000256" key="12">
    <source>
        <dbReference type="ARBA" id="ARBA00066686"/>
    </source>
</evidence>
<dbReference type="Pfam" id="PF00753">
    <property type="entry name" value="Lactamase_B"/>
    <property type="match status" value="1"/>
</dbReference>
<comment type="catalytic activity">
    <reaction evidence="11">
        <text>S-sulfanylglutathione + O2 + H2O = sulfite + glutathione + 2 H(+)</text>
        <dbReference type="Rhea" id="RHEA:12981"/>
        <dbReference type="ChEBI" id="CHEBI:15377"/>
        <dbReference type="ChEBI" id="CHEBI:15378"/>
        <dbReference type="ChEBI" id="CHEBI:15379"/>
        <dbReference type="ChEBI" id="CHEBI:17359"/>
        <dbReference type="ChEBI" id="CHEBI:57925"/>
        <dbReference type="ChEBI" id="CHEBI:58905"/>
        <dbReference type="EC" id="1.13.11.18"/>
    </reaction>
</comment>
<evidence type="ECO:0000256" key="8">
    <source>
        <dbReference type="ARBA" id="ARBA00023002"/>
    </source>
</evidence>
<evidence type="ECO:0000256" key="5">
    <source>
        <dbReference type="ARBA" id="ARBA00022946"/>
    </source>
</evidence>
<keyword evidence="4" id="KW-0479">Metal-binding</keyword>
<dbReference type="PANTHER" id="PTHR43084:SF1">
    <property type="entry name" value="PERSULFIDE DIOXYGENASE ETHE1, MITOCHONDRIAL"/>
    <property type="match status" value="1"/>
</dbReference>
<proteinExistence type="inferred from homology"/>
<feature type="domain" description="Metallo-beta-lactamase" evidence="15">
    <location>
        <begin position="70"/>
        <end position="230"/>
    </location>
</feature>
<evidence type="ECO:0000256" key="4">
    <source>
        <dbReference type="ARBA" id="ARBA00022723"/>
    </source>
</evidence>
<evidence type="ECO:0000256" key="9">
    <source>
        <dbReference type="ARBA" id="ARBA00023004"/>
    </source>
</evidence>
<accession>A0A7S3GE32</accession>
<dbReference type="Gene3D" id="3.60.15.10">
    <property type="entry name" value="Ribonuclease Z/Hydroxyacylglutathione hydrolase-like"/>
    <property type="match status" value="1"/>
</dbReference>
<keyword evidence="9" id="KW-0408">Iron</keyword>
<evidence type="ECO:0000256" key="14">
    <source>
        <dbReference type="SAM" id="MobiDB-lite"/>
    </source>
</evidence>
<dbReference type="EMBL" id="HBIB01039485">
    <property type="protein sequence ID" value="CAE0263388.1"/>
    <property type="molecule type" value="Transcribed_RNA"/>
</dbReference>
<evidence type="ECO:0000256" key="3">
    <source>
        <dbReference type="ARBA" id="ARBA00006759"/>
    </source>
</evidence>
<dbReference type="GO" id="GO:0050313">
    <property type="term" value="F:sulfur dioxygenase activity"/>
    <property type="evidence" value="ECO:0007669"/>
    <property type="project" value="UniProtKB-EC"/>
</dbReference>
<protein>
    <recommendedName>
        <fullName evidence="12">persulfide dioxygenase</fullName>
        <ecNumber evidence="12">1.13.11.18</ecNumber>
    </recommendedName>
    <alternativeName>
        <fullName evidence="13">Sulfur dioxygenase ETHE1</fullName>
    </alternativeName>
</protein>
<dbReference type="SMART" id="SM00849">
    <property type="entry name" value="Lactamase_B"/>
    <property type="match status" value="1"/>
</dbReference>
<evidence type="ECO:0000313" key="16">
    <source>
        <dbReference type="EMBL" id="CAE0263388.1"/>
    </source>
</evidence>
<dbReference type="InterPro" id="IPR001279">
    <property type="entry name" value="Metallo-B-lactamas"/>
</dbReference>
<dbReference type="GO" id="GO:0046872">
    <property type="term" value="F:metal ion binding"/>
    <property type="evidence" value="ECO:0007669"/>
    <property type="project" value="UniProtKB-KW"/>
</dbReference>
<keyword evidence="7" id="KW-0007">Acetylation</keyword>
<comment type="cofactor">
    <cofactor evidence="1">
        <name>Fe(2+)</name>
        <dbReference type="ChEBI" id="CHEBI:29033"/>
    </cofactor>
</comment>
<dbReference type="AlphaFoldDB" id="A0A7S3GE32"/>
<dbReference type="EC" id="1.13.11.18" evidence="12"/>
<evidence type="ECO:0000256" key="2">
    <source>
        <dbReference type="ARBA" id="ARBA00004173"/>
    </source>
</evidence>
<dbReference type="GO" id="GO:0005739">
    <property type="term" value="C:mitochondrion"/>
    <property type="evidence" value="ECO:0007669"/>
    <property type="project" value="UniProtKB-SubCell"/>
</dbReference>
<evidence type="ECO:0000256" key="1">
    <source>
        <dbReference type="ARBA" id="ARBA00001954"/>
    </source>
</evidence>
<dbReference type="GO" id="GO:0070813">
    <property type="term" value="P:hydrogen sulfide metabolic process"/>
    <property type="evidence" value="ECO:0007669"/>
    <property type="project" value="TreeGrafter"/>
</dbReference>
<dbReference type="InterPro" id="IPR051682">
    <property type="entry name" value="Mito_Persulfide_Diox"/>
</dbReference>
<comment type="subcellular location">
    <subcellularLocation>
        <location evidence="2">Mitochondrion</location>
    </subcellularLocation>
</comment>
<gene>
    <name evidence="16" type="ORF">PBIL07802_LOCUS25689</name>
</gene>
<evidence type="ECO:0000256" key="13">
    <source>
        <dbReference type="ARBA" id="ARBA00077964"/>
    </source>
</evidence>
<dbReference type="InterPro" id="IPR044528">
    <property type="entry name" value="POD-like_MBL-fold"/>
</dbReference>
<dbReference type="PANTHER" id="PTHR43084">
    <property type="entry name" value="PERSULFIDE DIOXYGENASE ETHE1"/>
    <property type="match status" value="1"/>
</dbReference>
<dbReference type="InterPro" id="IPR036866">
    <property type="entry name" value="RibonucZ/Hydroxyglut_hydro"/>
</dbReference>
<dbReference type="SUPFAM" id="SSF56281">
    <property type="entry name" value="Metallo-hydrolase/oxidoreductase"/>
    <property type="match status" value="1"/>
</dbReference>
<comment type="similarity">
    <text evidence="3">Belongs to the metallo-beta-lactamase superfamily. Glyoxalase II family.</text>
</comment>
<evidence type="ECO:0000259" key="15">
    <source>
        <dbReference type="SMART" id="SM00849"/>
    </source>
</evidence>
<feature type="compositionally biased region" description="Basic and acidic residues" evidence="14">
    <location>
        <begin position="1"/>
        <end position="29"/>
    </location>
</feature>
<dbReference type="GO" id="GO:0006749">
    <property type="term" value="P:glutathione metabolic process"/>
    <property type="evidence" value="ECO:0007669"/>
    <property type="project" value="InterPro"/>
</dbReference>
<keyword evidence="5" id="KW-0809">Transit peptide</keyword>
<keyword evidence="10" id="KW-0496">Mitochondrion</keyword>
<keyword evidence="6" id="KW-0223">Dioxygenase</keyword>
<reference evidence="16" key="1">
    <citation type="submission" date="2021-01" db="EMBL/GenBank/DDBJ databases">
        <authorList>
            <person name="Corre E."/>
            <person name="Pelletier E."/>
            <person name="Niang G."/>
            <person name="Scheremetjew M."/>
            <person name="Finn R."/>
            <person name="Kale V."/>
            <person name="Holt S."/>
            <person name="Cochrane G."/>
            <person name="Meng A."/>
            <person name="Brown T."/>
            <person name="Cohen L."/>
        </authorList>
    </citation>
    <scope>NUCLEOTIDE SEQUENCE</scope>
    <source>
        <strain evidence="16">NIES-2562</strain>
    </source>
</reference>
<sequence>MGSKPSKTEEKKPKEEPAKTQAPKEEPKKATPPPTTATSQPSLSEVKIPFQQLPSKSKVLMRQLYEEESWTYTFLLADEDSKEAVIIDPVKETFERDCAIIDDLGLKLLYALNTHVHADHITSAASLREKYGCKTAVGALGGAKPDLPLEHGMKIEFGKHHLECRYTPGHTDGCMTFVLDDQSMAFTGDALLIRGCGRTDFQAGSSEKLYDSIHQQIFTLPDNCILYPGHDYKGRDCTVVWEEKKFNPRLTKDKAGFVELMANLGLPHPKKIKESVPANLELS</sequence>
<dbReference type="CDD" id="cd07724">
    <property type="entry name" value="POD-like_MBL-fold"/>
    <property type="match status" value="1"/>
</dbReference>